<accession>A0ABQ2G4C4</accession>
<gene>
    <name evidence="1" type="ORF">GCM10010840_11270</name>
</gene>
<protein>
    <submittedName>
        <fullName evidence="1">Uncharacterized protein</fullName>
    </submittedName>
</protein>
<dbReference type="Proteomes" id="UP000639973">
    <property type="component" value="Unassembled WGS sequence"/>
</dbReference>
<organism evidence="1 2">
    <name type="scientific">Deinococcus aerolatus</name>
    <dbReference type="NCBI Taxonomy" id="522487"/>
    <lineage>
        <taxon>Bacteria</taxon>
        <taxon>Thermotogati</taxon>
        <taxon>Deinococcota</taxon>
        <taxon>Deinococci</taxon>
        <taxon>Deinococcales</taxon>
        <taxon>Deinococcaceae</taxon>
        <taxon>Deinococcus</taxon>
    </lineage>
</organism>
<evidence type="ECO:0000313" key="2">
    <source>
        <dbReference type="Proteomes" id="UP000639973"/>
    </source>
</evidence>
<sequence>MFLNYITFPDPERSKREAIPFIKAATLGRIVGSLWPLEAHPSRSTIGVWPERWEPVNHGWDDMQLQGFQDLI</sequence>
<keyword evidence="2" id="KW-1185">Reference proteome</keyword>
<proteinExistence type="predicted"/>
<comment type="caution">
    <text evidence="1">The sequence shown here is derived from an EMBL/GenBank/DDBJ whole genome shotgun (WGS) entry which is preliminary data.</text>
</comment>
<dbReference type="EMBL" id="BMOL01000003">
    <property type="protein sequence ID" value="GGL74937.1"/>
    <property type="molecule type" value="Genomic_DNA"/>
</dbReference>
<reference evidence="2" key="1">
    <citation type="journal article" date="2019" name="Int. J. Syst. Evol. Microbiol.">
        <title>The Global Catalogue of Microorganisms (GCM) 10K type strain sequencing project: providing services to taxonomists for standard genome sequencing and annotation.</title>
        <authorList>
            <consortium name="The Broad Institute Genomics Platform"/>
            <consortium name="The Broad Institute Genome Sequencing Center for Infectious Disease"/>
            <person name="Wu L."/>
            <person name="Ma J."/>
        </authorList>
    </citation>
    <scope>NUCLEOTIDE SEQUENCE [LARGE SCALE GENOMIC DNA]</scope>
    <source>
        <strain evidence="2">JCM 15442</strain>
    </source>
</reference>
<name>A0ABQ2G4C4_9DEIO</name>
<evidence type="ECO:0000313" key="1">
    <source>
        <dbReference type="EMBL" id="GGL74937.1"/>
    </source>
</evidence>